<dbReference type="SUPFAM" id="SSF46955">
    <property type="entry name" value="Putative DNA-binding domain"/>
    <property type="match status" value="1"/>
</dbReference>
<dbReference type="STRING" id="94624.Bpet2882"/>
<accession>A9IRW1</accession>
<dbReference type="InterPro" id="IPR010260">
    <property type="entry name" value="AlpA"/>
</dbReference>
<dbReference type="Proteomes" id="UP000001225">
    <property type="component" value="Chromosome"/>
</dbReference>
<dbReference type="AlphaFoldDB" id="A9IRW1"/>
<dbReference type="InterPro" id="IPR009061">
    <property type="entry name" value="DNA-bd_dom_put_sf"/>
</dbReference>
<dbReference type="PANTHER" id="PTHR36154">
    <property type="entry name" value="DNA-BINDING TRANSCRIPTIONAL ACTIVATOR ALPA"/>
    <property type="match status" value="1"/>
</dbReference>
<evidence type="ECO:0008006" key="3">
    <source>
        <dbReference type="Google" id="ProtNLM"/>
    </source>
</evidence>
<gene>
    <name evidence="1" type="ordered locus">Bpet2882</name>
</gene>
<name>A9IRW1_BORPD</name>
<dbReference type="EMBL" id="AM902716">
    <property type="protein sequence ID" value="CAP43224.1"/>
    <property type="molecule type" value="Genomic_DNA"/>
</dbReference>
<dbReference type="eggNOG" id="COG3311">
    <property type="taxonomic scope" value="Bacteria"/>
</dbReference>
<reference evidence="1 2" key="1">
    <citation type="journal article" date="2008" name="BMC Genomics">
        <title>The missing link: Bordetella petrii is endowed with both the metabolic versatility of environmental bacteria and virulence traits of pathogenic Bordetellae.</title>
        <authorList>
            <person name="Gross R."/>
            <person name="Guzman C.A."/>
            <person name="Sebaihia M."/>
            <person name="Martins Dos Santos V.A."/>
            <person name="Pieper D.H."/>
            <person name="Koebnik R."/>
            <person name="Lechner M."/>
            <person name="Bartels D."/>
            <person name="Buhrmester J."/>
            <person name="Choudhuri J.V."/>
            <person name="Ebensen T."/>
            <person name="Gaigalat L."/>
            <person name="Herrmann S."/>
            <person name="Khachane A.N."/>
            <person name="Larisch C."/>
            <person name="Link S."/>
            <person name="Linke B."/>
            <person name="Meyer F."/>
            <person name="Mormann S."/>
            <person name="Nakunst D."/>
            <person name="Rueckert C."/>
            <person name="Schneiker-Bekel S."/>
            <person name="Schulze K."/>
            <person name="Vorhoelter F.J."/>
            <person name="Yevsa T."/>
            <person name="Engle J.T."/>
            <person name="Goldman W.E."/>
            <person name="Puehler A."/>
            <person name="Goebel U.B."/>
            <person name="Goesmann A."/>
            <person name="Bloecker H."/>
            <person name="Kaiser O."/>
            <person name="Martinez-Arias R."/>
        </authorList>
    </citation>
    <scope>NUCLEOTIDE SEQUENCE [LARGE SCALE GENOMIC DNA]</scope>
    <source>
        <strain evidence="2">ATCC BAA-461 / DSM 12804 / CCUG 43448 / CIP 107267 / Se-1111R</strain>
    </source>
</reference>
<keyword evidence="2" id="KW-1185">Reference proteome</keyword>
<dbReference type="KEGG" id="bpt:Bpet2882"/>
<organism evidence="1 2">
    <name type="scientific">Bordetella petrii (strain ATCC BAA-461 / DSM 12804 / CCUG 43448 / CIP 107267 / Se-1111R)</name>
    <dbReference type="NCBI Taxonomy" id="340100"/>
    <lineage>
        <taxon>Bacteria</taxon>
        <taxon>Pseudomonadati</taxon>
        <taxon>Pseudomonadota</taxon>
        <taxon>Betaproteobacteria</taxon>
        <taxon>Burkholderiales</taxon>
        <taxon>Alcaligenaceae</taxon>
        <taxon>Bordetella</taxon>
    </lineage>
</organism>
<dbReference type="PANTHER" id="PTHR36154:SF1">
    <property type="entry name" value="DNA-BINDING TRANSCRIPTIONAL ACTIVATOR ALPA"/>
    <property type="match status" value="1"/>
</dbReference>
<evidence type="ECO:0000313" key="1">
    <source>
        <dbReference type="EMBL" id="CAP43224.1"/>
    </source>
</evidence>
<protein>
    <recommendedName>
        <fullName evidence="3">AlpA family transcriptional regulator</fullName>
    </recommendedName>
</protein>
<proteinExistence type="predicted"/>
<sequence>MEHLPQILRITDVTRITGLSRPAIYYNVKRGLFPRQIQLGPRSVGWLASDVEAWFQSRISARDAQSA</sequence>
<dbReference type="Gene3D" id="1.10.238.160">
    <property type="match status" value="1"/>
</dbReference>
<dbReference type="Pfam" id="PF05930">
    <property type="entry name" value="Phage_AlpA"/>
    <property type="match status" value="1"/>
</dbReference>
<evidence type="ECO:0000313" key="2">
    <source>
        <dbReference type="Proteomes" id="UP000001225"/>
    </source>
</evidence>
<dbReference type="InterPro" id="IPR052931">
    <property type="entry name" value="Prophage_regulatory_activator"/>
</dbReference>